<proteinExistence type="predicted"/>
<reference evidence="2 3" key="1">
    <citation type="submission" date="2015-07" db="EMBL/GenBank/DDBJ databases">
        <title>The genome of Melipona quadrifasciata.</title>
        <authorList>
            <person name="Pan H."/>
            <person name="Kapheim K."/>
        </authorList>
    </citation>
    <scope>NUCLEOTIDE SEQUENCE [LARGE SCALE GENOMIC DNA]</scope>
    <source>
        <strain evidence="2">0111107301</strain>
        <tissue evidence="2">Whole body</tissue>
    </source>
</reference>
<sequence length="262" mass="30237">MRSAERKSSTMAAGPAVRPYSERVEKTTTQQDAPYTAWKVHHITRRKEQAVTRRCEAHNKSHESENQFERQKVYRERLHIPKDNGPQRGWLRVTISLLPKTPQIESSRRIKNDERIAPRREPVVMVLGSRAGGEENEKKDEKKRARLDGRGKQTNRYGRSRTNINYARSNSKLGSGQGGATRQDITADLRRNEDTRISEGPGHRRYAPRSLCTRVILRNSWPNQCTQMPIDIPSTHDHVVGYVSSRLSRLSRRAEQKQRPVE</sequence>
<organism evidence="2 3">
    <name type="scientific">Melipona quadrifasciata</name>
    <dbReference type="NCBI Taxonomy" id="166423"/>
    <lineage>
        <taxon>Eukaryota</taxon>
        <taxon>Metazoa</taxon>
        <taxon>Ecdysozoa</taxon>
        <taxon>Arthropoda</taxon>
        <taxon>Hexapoda</taxon>
        <taxon>Insecta</taxon>
        <taxon>Pterygota</taxon>
        <taxon>Neoptera</taxon>
        <taxon>Endopterygota</taxon>
        <taxon>Hymenoptera</taxon>
        <taxon>Apocrita</taxon>
        <taxon>Aculeata</taxon>
        <taxon>Apoidea</taxon>
        <taxon>Anthophila</taxon>
        <taxon>Apidae</taxon>
        <taxon>Melipona</taxon>
    </lineage>
</organism>
<evidence type="ECO:0000256" key="1">
    <source>
        <dbReference type="SAM" id="MobiDB-lite"/>
    </source>
</evidence>
<dbReference type="AlphaFoldDB" id="A0A0N0BJE8"/>
<feature type="compositionally biased region" description="Polar residues" evidence="1">
    <location>
        <begin position="152"/>
        <end position="174"/>
    </location>
</feature>
<dbReference type="Proteomes" id="UP000053105">
    <property type="component" value="Unassembled WGS sequence"/>
</dbReference>
<feature type="compositionally biased region" description="Basic and acidic residues" evidence="1">
    <location>
        <begin position="185"/>
        <end position="197"/>
    </location>
</feature>
<name>A0A0N0BJE8_9HYME</name>
<keyword evidence="3" id="KW-1185">Reference proteome</keyword>
<accession>A0A0N0BJE8</accession>
<evidence type="ECO:0000313" key="3">
    <source>
        <dbReference type="Proteomes" id="UP000053105"/>
    </source>
</evidence>
<feature type="region of interest" description="Disordered" evidence="1">
    <location>
        <begin position="114"/>
        <end position="205"/>
    </location>
</feature>
<protein>
    <submittedName>
        <fullName evidence="2">Uncharacterized protein</fullName>
    </submittedName>
</protein>
<dbReference type="EMBL" id="KQ435717">
    <property type="protein sequence ID" value="KOX79012.1"/>
    <property type="molecule type" value="Genomic_DNA"/>
</dbReference>
<feature type="compositionally biased region" description="Basic and acidic residues" evidence="1">
    <location>
        <begin position="132"/>
        <end position="151"/>
    </location>
</feature>
<feature type="region of interest" description="Disordered" evidence="1">
    <location>
        <begin position="1"/>
        <end position="35"/>
    </location>
</feature>
<gene>
    <name evidence="2" type="ORF">WN51_10149</name>
</gene>
<evidence type="ECO:0000313" key="2">
    <source>
        <dbReference type="EMBL" id="KOX79012.1"/>
    </source>
</evidence>